<evidence type="ECO:0000256" key="1">
    <source>
        <dbReference type="ARBA" id="ARBA00011764"/>
    </source>
</evidence>
<feature type="domain" description="Myb/SANT-like DNA-binding" evidence="7">
    <location>
        <begin position="44"/>
        <end position="120"/>
    </location>
</feature>
<evidence type="ECO:0000313" key="9">
    <source>
        <dbReference type="Proteomes" id="UP001152759"/>
    </source>
</evidence>
<feature type="compositionally biased region" description="Polar residues" evidence="6">
    <location>
        <begin position="208"/>
        <end position="237"/>
    </location>
</feature>
<accession>A0A9P0ACM5</accession>
<dbReference type="Pfam" id="PF13873">
    <property type="entry name" value="Myb_DNA-bind_5"/>
    <property type="match status" value="1"/>
</dbReference>
<dbReference type="InterPro" id="IPR028002">
    <property type="entry name" value="Myb_DNA-bind_5"/>
</dbReference>
<keyword evidence="9" id="KW-1185">Reference proteome</keyword>
<proteinExistence type="predicted"/>
<comment type="subunit">
    <text evidence="1">Self-associates forming complexes of several hundred monomers.</text>
</comment>
<evidence type="ECO:0000256" key="3">
    <source>
        <dbReference type="ARBA" id="ARBA00023015"/>
    </source>
</evidence>
<evidence type="ECO:0000256" key="5">
    <source>
        <dbReference type="ARBA" id="ARBA00025466"/>
    </source>
</evidence>
<sequence length="411" mass="46640">MYSDVVVVDPEELNRELPAGNKGNAKSKGKGKAKPAANTSNKNRGKIFTTDEVDCLLSLIDKYKDIVECKITDGKTWEEKRAQWEKITREFNACGFSGLRTSSCLQNKWSMLKGQTRKALSAERKTVKATGGGEYRAIKMTPQLEVVARICAEESMTGELESPDNDSNMLRAPAHSNTIMQRTSQASMIPSQSSCSLSALLSSRETAEIQTPRNVSSSSRPTFSLASTSSQSCSPPENQVIVEADFSDDCEEHDTFDNLIREEEYNDAHDMQAPESVPATPNNWSSYTPAMLRGPKSAALISKETPRKRKNNHRSYDLHNENLDAKKRIITLQEEYYKSLVRLQEKDEEIKIKEMDYRRRALEMKEERHALKMSKIKELYDMKMNNEEKLYRLKLNCVLRESQKGNRGQEN</sequence>
<gene>
    <name evidence="8" type="ORF">BEMITA_LOCUS7641</name>
</gene>
<evidence type="ECO:0000259" key="7">
    <source>
        <dbReference type="Pfam" id="PF13873"/>
    </source>
</evidence>
<keyword evidence="4" id="KW-0804">Transcription</keyword>
<dbReference type="GO" id="GO:0005634">
    <property type="term" value="C:nucleus"/>
    <property type="evidence" value="ECO:0007669"/>
    <property type="project" value="TreeGrafter"/>
</dbReference>
<dbReference type="AlphaFoldDB" id="A0A9P0ACM5"/>
<dbReference type="PANTHER" id="PTHR23098:SF16">
    <property type="entry name" value="REGULATORY PROTEIN ZESTE"/>
    <property type="match status" value="1"/>
</dbReference>
<dbReference type="PANTHER" id="PTHR23098">
    <property type="entry name" value="AGAP001331-PA-RELATED"/>
    <property type="match status" value="1"/>
</dbReference>
<evidence type="ECO:0000256" key="4">
    <source>
        <dbReference type="ARBA" id="ARBA00023163"/>
    </source>
</evidence>
<reference evidence="8" key="1">
    <citation type="submission" date="2021-12" db="EMBL/GenBank/DDBJ databases">
        <authorList>
            <person name="King R."/>
        </authorList>
    </citation>
    <scope>NUCLEOTIDE SEQUENCE</scope>
</reference>
<dbReference type="EMBL" id="OU963865">
    <property type="protein sequence ID" value="CAH0388749.1"/>
    <property type="molecule type" value="Genomic_DNA"/>
</dbReference>
<dbReference type="Proteomes" id="UP001152759">
    <property type="component" value="Chromosome 4"/>
</dbReference>
<feature type="region of interest" description="Disordered" evidence="6">
    <location>
        <begin position="1"/>
        <end position="43"/>
    </location>
</feature>
<feature type="region of interest" description="Disordered" evidence="6">
    <location>
        <begin position="207"/>
        <end position="237"/>
    </location>
</feature>
<name>A0A9P0ACM5_BEMTA</name>
<protein>
    <recommendedName>
        <fullName evidence="2">Regulatory protein zeste</fullName>
    </recommendedName>
</protein>
<evidence type="ECO:0000256" key="2">
    <source>
        <dbReference type="ARBA" id="ARBA00016807"/>
    </source>
</evidence>
<evidence type="ECO:0000256" key="6">
    <source>
        <dbReference type="SAM" id="MobiDB-lite"/>
    </source>
</evidence>
<evidence type="ECO:0000313" key="8">
    <source>
        <dbReference type="EMBL" id="CAH0388749.1"/>
    </source>
</evidence>
<organism evidence="8 9">
    <name type="scientific">Bemisia tabaci</name>
    <name type="common">Sweetpotato whitefly</name>
    <name type="synonym">Aleurodes tabaci</name>
    <dbReference type="NCBI Taxonomy" id="7038"/>
    <lineage>
        <taxon>Eukaryota</taxon>
        <taxon>Metazoa</taxon>
        <taxon>Ecdysozoa</taxon>
        <taxon>Arthropoda</taxon>
        <taxon>Hexapoda</taxon>
        <taxon>Insecta</taxon>
        <taxon>Pterygota</taxon>
        <taxon>Neoptera</taxon>
        <taxon>Paraneoptera</taxon>
        <taxon>Hemiptera</taxon>
        <taxon>Sternorrhyncha</taxon>
        <taxon>Aleyrodoidea</taxon>
        <taxon>Aleyrodidae</taxon>
        <taxon>Aleyrodinae</taxon>
        <taxon>Bemisia</taxon>
    </lineage>
</organism>
<keyword evidence="3" id="KW-0805">Transcription regulation</keyword>
<comment type="function">
    <text evidence="5">Involved in transvection phenomena (= synapsis-dependent gene expression), where the synaptic pairing of chromosomes carrying genes with which zeste interacts influences the expression of these genes. Zeste binds to DNA and stimulates transcription from a nearby promoter.</text>
</comment>